<feature type="compositionally biased region" description="Polar residues" evidence="1">
    <location>
        <begin position="229"/>
        <end position="238"/>
    </location>
</feature>
<reference evidence="3" key="1">
    <citation type="submission" date="2021-09" db="EMBL/GenBank/DDBJ databases">
        <title>A high-quality genome of the endoparasitic fungus Hirsutella rhossiliensis with a comparison of Hirsutella genomes reveals transposable elements contributing to genome size variation.</title>
        <authorList>
            <person name="Lin R."/>
            <person name="Jiao Y."/>
            <person name="Sun X."/>
            <person name="Ling J."/>
            <person name="Xie B."/>
            <person name="Cheng X."/>
        </authorList>
    </citation>
    <scope>NUCLEOTIDE SEQUENCE</scope>
    <source>
        <strain evidence="3">HR02</strain>
    </source>
</reference>
<feature type="compositionally biased region" description="Low complexity" evidence="1">
    <location>
        <begin position="277"/>
        <end position="297"/>
    </location>
</feature>
<dbReference type="InterPro" id="IPR037504">
    <property type="entry name" value="PSI_induc_2"/>
</dbReference>
<evidence type="ECO:0000313" key="3">
    <source>
        <dbReference type="EMBL" id="KAH0963243.1"/>
    </source>
</evidence>
<dbReference type="OrthoDB" id="5401332at2759"/>
<dbReference type="GO" id="GO:0005886">
    <property type="term" value="C:plasma membrane"/>
    <property type="evidence" value="ECO:0007669"/>
    <property type="project" value="TreeGrafter"/>
</dbReference>
<feature type="compositionally biased region" description="Polar residues" evidence="1">
    <location>
        <begin position="246"/>
        <end position="255"/>
    </location>
</feature>
<proteinExistence type="predicted"/>
<evidence type="ECO:0000313" key="4">
    <source>
        <dbReference type="Proteomes" id="UP000824596"/>
    </source>
</evidence>
<sequence>MPSVDVVMARSLGRGALQQFQAAFARSTAPDMARRDVLVDAADRVYDVKTAFSSWDSCMRAAFCKWPVIAVIIVGGLLLISIAWCIIRRLCCGLACCCSCFQCLRCCGNCCGCCDAPGRKKHKYLDEPYIPPDHGYQAQAPMHAPPGAQNPPQYAEFDVPRKGGEDSLPEMPSWESGSSKKVRLDDEVEMDQLNKSSTGTTAPASHMGAGSISPHGPPGASPTGYMSHHAQQTRNGYGQLSPGLRRQNTGLSSPMDQRGYHDYASSPDPNGYGYEQPYPGYATPGAAAHGQQQGFAAEPAYPGYHDQQQSFGGPPAGYGMRRQGTGDSVGRMGARTPYGTDPRSRASPGPRQTQTPRPRGDYQTIQSPRATPAPREPGYGQPSYGPADFEYPGAHHSPPSGWPAQNHVPESAPQSPITNNAGFDFTSGYARPQPQGYDDRRPSESAKSSAQELYPGYKPYQPA</sequence>
<name>A0A9P8SHL4_9HYPO</name>
<dbReference type="GO" id="GO:0005935">
    <property type="term" value="C:cellular bud neck"/>
    <property type="evidence" value="ECO:0007669"/>
    <property type="project" value="TreeGrafter"/>
</dbReference>
<gene>
    <name evidence="3" type="ORF">HRG_05753</name>
</gene>
<evidence type="ECO:0000256" key="1">
    <source>
        <dbReference type="SAM" id="MobiDB-lite"/>
    </source>
</evidence>
<comment type="caution">
    <text evidence="3">The sequence shown here is derived from an EMBL/GenBank/DDBJ whole genome shotgun (WGS) entry which is preliminary data.</text>
</comment>
<dbReference type="AlphaFoldDB" id="A0A9P8SHL4"/>
<dbReference type="PANTHER" id="PTHR40018:SF1">
    <property type="entry name" value="[PSI+] INDUCTION PROTEIN 2"/>
    <property type="match status" value="1"/>
</dbReference>
<feature type="region of interest" description="Disordered" evidence="1">
    <location>
        <begin position="159"/>
        <end position="463"/>
    </location>
</feature>
<keyword evidence="2" id="KW-0812">Transmembrane</keyword>
<feature type="transmembrane region" description="Helical" evidence="2">
    <location>
        <begin position="68"/>
        <end position="90"/>
    </location>
</feature>
<keyword evidence="2" id="KW-0472">Membrane</keyword>
<protein>
    <recommendedName>
        <fullName evidence="5">Fibroin-3 related protein</fullName>
    </recommendedName>
</protein>
<evidence type="ECO:0000256" key="2">
    <source>
        <dbReference type="SAM" id="Phobius"/>
    </source>
</evidence>
<dbReference type="RefSeq" id="XP_044720756.1">
    <property type="nucleotide sequence ID" value="XM_044864224.1"/>
</dbReference>
<accession>A0A9P8SHL4</accession>
<keyword evidence="4" id="KW-1185">Reference proteome</keyword>
<dbReference type="EMBL" id="JAIZPD010000005">
    <property type="protein sequence ID" value="KAH0963243.1"/>
    <property type="molecule type" value="Genomic_DNA"/>
</dbReference>
<keyword evidence="2" id="KW-1133">Transmembrane helix</keyword>
<evidence type="ECO:0008006" key="5">
    <source>
        <dbReference type="Google" id="ProtNLM"/>
    </source>
</evidence>
<organism evidence="3 4">
    <name type="scientific">Hirsutella rhossiliensis</name>
    <dbReference type="NCBI Taxonomy" id="111463"/>
    <lineage>
        <taxon>Eukaryota</taxon>
        <taxon>Fungi</taxon>
        <taxon>Dikarya</taxon>
        <taxon>Ascomycota</taxon>
        <taxon>Pezizomycotina</taxon>
        <taxon>Sordariomycetes</taxon>
        <taxon>Hypocreomycetidae</taxon>
        <taxon>Hypocreales</taxon>
        <taxon>Ophiocordycipitaceae</taxon>
        <taxon>Hirsutella</taxon>
    </lineage>
</organism>
<dbReference type="Proteomes" id="UP000824596">
    <property type="component" value="Unassembled WGS sequence"/>
</dbReference>
<feature type="compositionally biased region" description="Low complexity" evidence="1">
    <location>
        <begin position="348"/>
        <end position="357"/>
    </location>
</feature>
<dbReference type="PANTHER" id="PTHR40018">
    <property type="entry name" value="[PSI+] INDUCTION PROTEIN 2"/>
    <property type="match status" value="1"/>
</dbReference>
<feature type="compositionally biased region" description="Polar residues" evidence="1">
    <location>
        <begin position="193"/>
        <end position="203"/>
    </location>
</feature>
<dbReference type="GeneID" id="68354882"/>
<feature type="compositionally biased region" description="Polar residues" evidence="1">
    <location>
        <begin position="412"/>
        <end position="421"/>
    </location>
</feature>